<evidence type="ECO:0000259" key="1">
    <source>
        <dbReference type="Pfam" id="PF13482"/>
    </source>
</evidence>
<dbReference type="PANTHER" id="PTHR38462:SF1">
    <property type="entry name" value="YPRB RIBONUCLEASE H-LIKE DOMAIN-CONTAINING PROTEIN"/>
    <property type="match status" value="1"/>
</dbReference>
<dbReference type="EMBL" id="DWYZ01000267">
    <property type="protein sequence ID" value="HJB29873.1"/>
    <property type="molecule type" value="Genomic_DNA"/>
</dbReference>
<dbReference type="AlphaFoldDB" id="A0A9D2LV76"/>
<reference evidence="2" key="2">
    <citation type="submission" date="2021-04" db="EMBL/GenBank/DDBJ databases">
        <authorList>
            <person name="Gilroy R."/>
        </authorList>
    </citation>
    <scope>NUCLEOTIDE SEQUENCE</scope>
    <source>
        <strain evidence="2">ChiSjej1B19-5720</strain>
    </source>
</reference>
<comment type="caution">
    <text evidence="2">The sequence shown here is derived from an EMBL/GenBank/DDBJ whole genome shotgun (WGS) entry which is preliminary data.</text>
</comment>
<evidence type="ECO:0000313" key="2">
    <source>
        <dbReference type="EMBL" id="HJB29873.1"/>
    </source>
</evidence>
<dbReference type="Gene3D" id="3.30.420.10">
    <property type="entry name" value="Ribonuclease H-like superfamily/Ribonuclease H"/>
    <property type="match status" value="1"/>
</dbReference>
<sequence>MIVKKIAIFQGFSDIHTLKEMIFPEGKIEDFCPVFYDIETTGLSRYSTFLYLIGAVKYEAGEWHLCQWMAEKEEEEPLLLTSFSDFLKGCSHTIQYNGDRFDQPYLEARYKVRNLSSPFPGLSSIDLYKKLKPLSFLLKLARTKQKDLEEFLELENRAYCDGKECIRIYRSYLHKKETDAVQILMGHNEEDLMGLGRLIPMLGYLCLYQGNYRLKSFSWEEGRILTILSLPYSLPKVISNGNEEFYLTAQNKEARLSISAKNGRLRLYYENYKDYSYLPSEDTAISKSLSRFMDKKLYVPATPDTCYTWFSCSEEFLSDSSRQEQYIRRVLPHLLSALKI</sequence>
<protein>
    <submittedName>
        <fullName evidence="2">Ribonuclease H-like domain-containing protein</fullName>
    </submittedName>
</protein>
<evidence type="ECO:0000313" key="3">
    <source>
        <dbReference type="Proteomes" id="UP000823842"/>
    </source>
</evidence>
<dbReference type="InterPro" id="IPR036397">
    <property type="entry name" value="RNaseH_sf"/>
</dbReference>
<organism evidence="2 3">
    <name type="scientific">Candidatus Blautia faecavium</name>
    <dbReference type="NCBI Taxonomy" id="2838487"/>
    <lineage>
        <taxon>Bacteria</taxon>
        <taxon>Bacillati</taxon>
        <taxon>Bacillota</taxon>
        <taxon>Clostridia</taxon>
        <taxon>Lachnospirales</taxon>
        <taxon>Lachnospiraceae</taxon>
        <taxon>Blautia</taxon>
    </lineage>
</organism>
<accession>A0A9D2LV76</accession>
<dbReference type="PANTHER" id="PTHR38462">
    <property type="entry name" value="EXONUCLEASE-LIKE PROTEIN"/>
    <property type="match status" value="1"/>
</dbReference>
<reference evidence="2" key="1">
    <citation type="journal article" date="2021" name="PeerJ">
        <title>Extensive microbial diversity within the chicken gut microbiome revealed by metagenomics and culture.</title>
        <authorList>
            <person name="Gilroy R."/>
            <person name="Ravi A."/>
            <person name="Getino M."/>
            <person name="Pursley I."/>
            <person name="Horton D.L."/>
            <person name="Alikhan N.F."/>
            <person name="Baker D."/>
            <person name="Gharbi K."/>
            <person name="Hall N."/>
            <person name="Watson M."/>
            <person name="Adriaenssens E.M."/>
            <person name="Foster-Nyarko E."/>
            <person name="Jarju S."/>
            <person name="Secka A."/>
            <person name="Antonio M."/>
            <person name="Oren A."/>
            <person name="Chaudhuri R.R."/>
            <person name="La Ragione R."/>
            <person name="Hildebrand F."/>
            <person name="Pallen M.J."/>
        </authorList>
    </citation>
    <scope>NUCLEOTIDE SEQUENCE</scope>
    <source>
        <strain evidence="2">ChiSjej1B19-5720</strain>
    </source>
</reference>
<dbReference type="Proteomes" id="UP000823842">
    <property type="component" value="Unassembled WGS sequence"/>
</dbReference>
<dbReference type="Pfam" id="PF13482">
    <property type="entry name" value="RNase_H_2"/>
    <property type="match status" value="1"/>
</dbReference>
<name>A0A9D2LV76_9FIRM</name>
<dbReference type="InterPro" id="IPR012337">
    <property type="entry name" value="RNaseH-like_sf"/>
</dbReference>
<dbReference type="GO" id="GO:0003676">
    <property type="term" value="F:nucleic acid binding"/>
    <property type="evidence" value="ECO:0007669"/>
    <property type="project" value="InterPro"/>
</dbReference>
<feature type="domain" description="YprB ribonuclease H-like" evidence="1">
    <location>
        <begin position="34"/>
        <end position="198"/>
    </location>
</feature>
<dbReference type="InterPro" id="IPR038720">
    <property type="entry name" value="YprB_RNase_H-like_dom"/>
</dbReference>
<dbReference type="SUPFAM" id="SSF53098">
    <property type="entry name" value="Ribonuclease H-like"/>
    <property type="match status" value="1"/>
</dbReference>
<proteinExistence type="predicted"/>
<gene>
    <name evidence="2" type="ORF">IAA06_13955</name>
</gene>